<dbReference type="InterPro" id="IPR011059">
    <property type="entry name" value="Metal-dep_hydrolase_composite"/>
</dbReference>
<gene>
    <name evidence="2" type="ORF">A6A40_18495</name>
</gene>
<dbReference type="PANTHER" id="PTHR11647:SF1">
    <property type="entry name" value="COLLAPSIN RESPONSE MEDIATOR PROTEIN"/>
    <property type="match status" value="1"/>
</dbReference>
<dbReference type="OrthoDB" id="9807210at2"/>
<dbReference type="GO" id="GO:0016810">
    <property type="term" value="F:hydrolase activity, acting on carbon-nitrogen (but not peptide) bonds"/>
    <property type="evidence" value="ECO:0007669"/>
    <property type="project" value="InterPro"/>
</dbReference>
<dbReference type="PANTHER" id="PTHR11647">
    <property type="entry name" value="HYDRANTOINASE/DIHYDROPYRIMIDINASE FAMILY MEMBER"/>
    <property type="match status" value="1"/>
</dbReference>
<proteinExistence type="predicted"/>
<geneLocation type="plasmid" evidence="2 3">
    <name>pYZ2</name>
</geneLocation>
<evidence type="ECO:0000259" key="1">
    <source>
        <dbReference type="Pfam" id="PF07969"/>
    </source>
</evidence>
<dbReference type="KEGG" id="ahu:A6A40_18495"/>
<dbReference type="InterPro" id="IPR013108">
    <property type="entry name" value="Amidohydro_3"/>
</dbReference>
<dbReference type="RefSeq" id="WP_108547368.1">
    <property type="nucleotide sequence ID" value="NZ_CP028903.1"/>
</dbReference>
<dbReference type="NCBIfam" id="TIGR03121">
    <property type="entry name" value="one_C_dehyd_A"/>
    <property type="match status" value="1"/>
</dbReference>
<dbReference type="PIRSF" id="PIRSF006453">
    <property type="entry name" value="FwdA"/>
    <property type="match status" value="1"/>
</dbReference>
<dbReference type="InterPro" id="IPR012027">
    <property type="entry name" value="Formylmethanofuran_DH_asu"/>
</dbReference>
<evidence type="ECO:0000313" key="3">
    <source>
        <dbReference type="Proteomes" id="UP000077405"/>
    </source>
</evidence>
<dbReference type="AlphaFoldDB" id="A0A2R4VRK4"/>
<dbReference type="InterPro" id="IPR050378">
    <property type="entry name" value="Metallo-dep_Hydrolases_sf"/>
</dbReference>
<keyword evidence="3" id="KW-1185">Reference proteome</keyword>
<dbReference type="Gene3D" id="2.30.40.10">
    <property type="entry name" value="Urease, subunit C, domain 1"/>
    <property type="match status" value="2"/>
</dbReference>
<dbReference type="InterPro" id="IPR032466">
    <property type="entry name" value="Metal_Hydrolase"/>
</dbReference>
<sequence length="566" mass="61696">MSDAYTLLRGGRVCDPAGAADGTSLHEPPRDLYLKNGRIAATPPEDARIGEVIDLDGRIVMAGAIDIHSHIGGGKVNLARLLLPEEHREHGSGPDGLRRSGSGLFTPSSFVTGYRYAEMGYTAAFEPAMLPSNARHTHLELADVPIIDKGCYAVLGNDDFLLERLAAGATQSEVNDYVAWILHATQAVGVKVVNPGGISAFKFNQRRLDLDEAHPHYGITPRRILTTLATALSDLGVPHPLHIHCNNLGIPGNESVTRDTIAALDGLPAHLTHLQFHSYGTEGDRRFSSAAAEIAESVNRSPNISVDVGQIVFGQTITASADIMSQFRNSGLASPRKWLCTDIECDGGCGLVPFRYRDKAFVNALQWAIGLELFLLIEDPWRVYLTTDHPNGGPFTSYPHLIRLLMDRSFRNEQLARINPDVAAHSRLGAIDREYTLEEIAIMTRAGPARVLGLRDRGHLRPGAVADVVVYDDLPDREAMFAAPALVFKNGRLVARNGQLTATGWGDTIVVRPEFDAAIERRLKPWFEDHQTVRLGNFRIADGEILDHGRGGLSIVPTLTASDSCF</sequence>
<dbReference type="EMBL" id="CP028903">
    <property type="protein sequence ID" value="AWB07070.1"/>
    <property type="molecule type" value="Genomic_DNA"/>
</dbReference>
<organism evidence="2 3">
    <name type="scientific">Azospirillum humicireducens</name>
    <dbReference type="NCBI Taxonomy" id="1226968"/>
    <lineage>
        <taxon>Bacteria</taxon>
        <taxon>Pseudomonadati</taxon>
        <taxon>Pseudomonadota</taxon>
        <taxon>Alphaproteobacteria</taxon>
        <taxon>Rhodospirillales</taxon>
        <taxon>Azospirillaceae</taxon>
        <taxon>Azospirillum</taxon>
    </lineage>
</organism>
<dbReference type="Pfam" id="PF07969">
    <property type="entry name" value="Amidohydro_3"/>
    <property type="match status" value="1"/>
</dbReference>
<accession>A0A2R4VRK4</accession>
<name>A0A2R4VRK4_9PROT</name>
<feature type="domain" description="Amidohydrolase 3" evidence="1">
    <location>
        <begin position="51"/>
        <end position="494"/>
    </location>
</feature>
<keyword evidence="2" id="KW-0614">Plasmid</keyword>
<reference evidence="2 3" key="1">
    <citation type="submission" date="2018-04" db="EMBL/GenBank/DDBJ databases">
        <title>Complete genome sequence of the nitrogen-fixing bacterium Azospirillum humicireducens type strain SgZ-5.</title>
        <authorList>
            <person name="Yu Z."/>
        </authorList>
    </citation>
    <scope>NUCLEOTIDE SEQUENCE [LARGE SCALE GENOMIC DNA]</scope>
    <source>
        <strain evidence="2 3">SgZ-5</strain>
        <plasmid evidence="2 3">pYZ2</plasmid>
    </source>
</reference>
<dbReference type="SUPFAM" id="SSF51556">
    <property type="entry name" value="Metallo-dependent hydrolases"/>
    <property type="match status" value="1"/>
</dbReference>
<evidence type="ECO:0000313" key="2">
    <source>
        <dbReference type="EMBL" id="AWB07070.1"/>
    </source>
</evidence>
<dbReference type="SUPFAM" id="SSF51338">
    <property type="entry name" value="Composite domain of metallo-dependent hydrolases"/>
    <property type="match status" value="2"/>
</dbReference>
<dbReference type="Proteomes" id="UP000077405">
    <property type="component" value="Plasmid pYZ2"/>
</dbReference>
<protein>
    <submittedName>
        <fullName evidence="2">Formylmethanofuran dehydrogenase subunit A</fullName>
    </submittedName>
</protein>